<dbReference type="PANTHER" id="PTHR46696:SF1">
    <property type="entry name" value="CYTOCHROME P450 YJIB-RELATED"/>
    <property type="match status" value="1"/>
</dbReference>
<evidence type="ECO:0000256" key="4">
    <source>
        <dbReference type="ARBA" id="ARBA00023002"/>
    </source>
</evidence>
<comment type="caution">
    <text evidence="8">The sequence shown here is derived from an EMBL/GenBank/DDBJ whole genome shotgun (WGS) entry which is preliminary data.</text>
</comment>
<dbReference type="InterPro" id="IPR002397">
    <property type="entry name" value="Cyt_P450_B"/>
</dbReference>
<dbReference type="GO" id="GO:0020037">
    <property type="term" value="F:heme binding"/>
    <property type="evidence" value="ECO:0007669"/>
    <property type="project" value="InterPro"/>
</dbReference>
<sequence length="397" mass="45426">MNSNESTNNTLFTKEFTKNPYPTYAKLRETEPVYRILLPDGQYGWMITRYEDAIEALKDLRFIKNFSKLTGENEGYDSIFTHNMLFSDPPDHKRLRGLVQKAFTPRMIAEMRDRIQEITDDLLDEIAKKDSMNLIDDLAFPLPIIVICEILGVPSEDRDKFRIWSNSLIEGTNGEHAKDMAVHMQEFTEYLGDRFSKVRESPGEDLISQLITAEEEGDKLTEKELYGVVSLLIIAGHETTVNLIGNSILSFLEHPDQLQLLQDHPEMIHTALEESLRYNGPVEFSTSRWAREDFEFKGKEISKGDLVIIALNSANHDPNQFTDPEVFDITREKSPHLAFGKGIHLCLGAPLARLEGEIAISSLLQRFPQIKLRVDMNELEWRPGMVVRGVKEIPLSF</sequence>
<reference evidence="9" key="1">
    <citation type="submission" date="2015-07" db="EMBL/GenBank/DDBJ databases">
        <title>Genome sequencing project for genomic taxonomy and phylogenomics of Bacillus-like bacteria.</title>
        <authorList>
            <person name="Liu B."/>
            <person name="Wang J."/>
            <person name="Zhu Y."/>
            <person name="Liu G."/>
            <person name="Chen Q."/>
            <person name="Chen Z."/>
            <person name="Lan J."/>
            <person name="Che J."/>
            <person name="Ge C."/>
            <person name="Shi H."/>
            <person name="Pan Z."/>
            <person name="Liu X."/>
        </authorList>
    </citation>
    <scope>NUCLEOTIDE SEQUENCE [LARGE SCALE GENOMIC DNA]</scope>
    <source>
        <strain evidence="9">FJAT-27997</strain>
    </source>
</reference>
<comment type="similarity">
    <text evidence="1 7">Belongs to the cytochrome P450 family.</text>
</comment>
<evidence type="ECO:0000313" key="8">
    <source>
        <dbReference type="EMBL" id="KMY49796.1"/>
    </source>
</evidence>
<name>A0A0K9GT46_9BACI</name>
<accession>A0A0K9GT46</accession>
<dbReference type="FunFam" id="1.10.630.10:FF:000018">
    <property type="entry name" value="Cytochrome P450 monooxygenase"/>
    <property type="match status" value="1"/>
</dbReference>
<dbReference type="PRINTS" id="PR00359">
    <property type="entry name" value="BP450"/>
</dbReference>
<dbReference type="InterPro" id="IPR001128">
    <property type="entry name" value="Cyt_P450"/>
</dbReference>
<evidence type="ECO:0000256" key="5">
    <source>
        <dbReference type="ARBA" id="ARBA00023004"/>
    </source>
</evidence>
<dbReference type="PROSITE" id="PS00086">
    <property type="entry name" value="CYTOCHROME_P450"/>
    <property type="match status" value="1"/>
</dbReference>
<proteinExistence type="inferred from homology"/>
<dbReference type="Gene3D" id="1.10.630.10">
    <property type="entry name" value="Cytochrome P450"/>
    <property type="match status" value="1"/>
</dbReference>
<keyword evidence="4 7" id="KW-0560">Oxidoreductase</keyword>
<dbReference type="GO" id="GO:0005506">
    <property type="term" value="F:iron ion binding"/>
    <property type="evidence" value="ECO:0007669"/>
    <property type="project" value="InterPro"/>
</dbReference>
<dbReference type="PANTHER" id="PTHR46696">
    <property type="entry name" value="P450, PUTATIVE (EUROFUNG)-RELATED"/>
    <property type="match status" value="1"/>
</dbReference>
<dbReference type="GO" id="GO:0004497">
    <property type="term" value="F:monooxygenase activity"/>
    <property type="evidence" value="ECO:0007669"/>
    <property type="project" value="UniProtKB-KW"/>
</dbReference>
<gene>
    <name evidence="8" type="ORF">AC625_09835</name>
</gene>
<dbReference type="InterPro" id="IPR017972">
    <property type="entry name" value="Cyt_P450_CS"/>
</dbReference>
<dbReference type="RefSeq" id="WP_049681143.1">
    <property type="nucleotide sequence ID" value="NZ_LFZW01000001.1"/>
</dbReference>
<dbReference type="STRING" id="1679170.AC625_09835"/>
<dbReference type="EMBL" id="LFZW01000001">
    <property type="protein sequence ID" value="KMY49796.1"/>
    <property type="molecule type" value="Genomic_DNA"/>
</dbReference>
<evidence type="ECO:0000256" key="6">
    <source>
        <dbReference type="ARBA" id="ARBA00023033"/>
    </source>
</evidence>
<dbReference type="InterPro" id="IPR036396">
    <property type="entry name" value="Cyt_P450_sf"/>
</dbReference>
<dbReference type="GO" id="GO:0016705">
    <property type="term" value="F:oxidoreductase activity, acting on paired donors, with incorporation or reduction of molecular oxygen"/>
    <property type="evidence" value="ECO:0007669"/>
    <property type="project" value="InterPro"/>
</dbReference>
<evidence type="ECO:0000256" key="7">
    <source>
        <dbReference type="RuleBase" id="RU000461"/>
    </source>
</evidence>
<keyword evidence="3 7" id="KW-0479">Metal-binding</keyword>
<dbReference type="OrthoDB" id="9801155at2"/>
<keyword evidence="9" id="KW-1185">Reference proteome</keyword>
<dbReference type="PATRIC" id="fig|1679170.3.peg.2188"/>
<protein>
    <submittedName>
        <fullName evidence="8">Cytochrome P450</fullName>
    </submittedName>
</protein>
<dbReference type="Pfam" id="PF00067">
    <property type="entry name" value="p450"/>
    <property type="match status" value="2"/>
</dbReference>
<keyword evidence="2 7" id="KW-0349">Heme</keyword>
<keyword evidence="5 7" id="KW-0408">Iron</keyword>
<keyword evidence="6 7" id="KW-0503">Monooxygenase</keyword>
<evidence type="ECO:0000313" key="9">
    <source>
        <dbReference type="Proteomes" id="UP000037146"/>
    </source>
</evidence>
<evidence type="ECO:0000256" key="2">
    <source>
        <dbReference type="ARBA" id="ARBA00022617"/>
    </source>
</evidence>
<dbReference type="SUPFAM" id="SSF48264">
    <property type="entry name" value="Cytochrome P450"/>
    <property type="match status" value="1"/>
</dbReference>
<organism evidence="8 9">
    <name type="scientific">Peribacillus loiseleuriae</name>
    <dbReference type="NCBI Taxonomy" id="1679170"/>
    <lineage>
        <taxon>Bacteria</taxon>
        <taxon>Bacillati</taxon>
        <taxon>Bacillota</taxon>
        <taxon>Bacilli</taxon>
        <taxon>Bacillales</taxon>
        <taxon>Bacillaceae</taxon>
        <taxon>Peribacillus</taxon>
    </lineage>
</organism>
<dbReference type="AlphaFoldDB" id="A0A0K9GT46"/>
<dbReference type="CDD" id="cd11029">
    <property type="entry name" value="CYP107-like"/>
    <property type="match status" value="1"/>
</dbReference>
<evidence type="ECO:0000256" key="1">
    <source>
        <dbReference type="ARBA" id="ARBA00010617"/>
    </source>
</evidence>
<evidence type="ECO:0000256" key="3">
    <source>
        <dbReference type="ARBA" id="ARBA00022723"/>
    </source>
</evidence>
<dbReference type="Proteomes" id="UP000037146">
    <property type="component" value="Unassembled WGS sequence"/>
</dbReference>